<sequence length="671" mass="72843">MTRSRSLIGRLTAGASLALAAFLATPSIAQMAPDATLKSLKVPEGLEVTLWANEPMLVNPTNMDIDEKGRVWVLEGANYRSTFKPWGYLRPEGDRILILEDTDHDGKADKQTVFYQSKKIQAPLGISVMGNKVVVAQSPNVMVFTIDASGDKPTGEPEIVLTGFTGVDHDHGVHSGIFGPDGRFYFNSGNDGLRDVVKGADGKPIVDALGSEIGGKAKMFRGKEKEKGQQGYTDGMGFSCDLSFKTFKSLGFNFRNNYELTVDSFGTVWQSDNDDDGNQAVRINFVMEGGNFGYKGPKGFDWKRDSAAFPDQSKQEAHWHQRWPGIVPNMLNTGGGSPTGITIYEGELLPEQFRGAVIHADAGPNVIRAYIPSPSSSAPTGLMTNGKALDGATDKGAGYKAIPIELIKGEDKWFRPADVTVAPDGAVFVADWYDPGVGGHNMQDKKEGDKNPSSVNDLRGRIYRLAPKGNKPAVVKNDFDTVAGQIAALKSPNFAVRYLAYTKLAAGGADANKALDDMYKSETKPYLRARALWLLSKTADGKKHVEVALKDKDENIRITAFRAARQIGMDIPTLGTSLAGDESMGLLREVAVAMNYEPAAKAIPVLVKLAERYDGKDRWYLEAIGIGAIGKEKDFLEAWAKSSKASETALTEKLTWRMKKPDPTDKTASAK</sequence>
<dbReference type="Gene3D" id="1.25.10.10">
    <property type="entry name" value="Leucine-rich Repeat Variant"/>
    <property type="match status" value="1"/>
</dbReference>
<dbReference type="InterPro" id="IPR016024">
    <property type="entry name" value="ARM-type_fold"/>
</dbReference>
<dbReference type="InterPro" id="IPR055557">
    <property type="entry name" value="DUF7133"/>
</dbReference>
<feature type="domain" description="DUF7133" evidence="2">
    <location>
        <begin position="33"/>
        <end position="468"/>
    </location>
</feature>
<feature type="chain" id="PRO_5034892680" description="DUF7133 domain-containing protein" evidence="1">
    <location>
        <begin position="32"/>
        <end position="671"/>
    </location>
</feature>
<dbReference type="NCBIfam" id="TIGR02604">
    <property type="entry name" value="Piru_Ver_Nterm"/>
    <property type="match status" value="1"/>
</dbReference>
<dbReference type="InterPro" id="IPR011042">
    <property type="entry name" value="6-blade_b-propeller_TolB-like"/>
</dbReference>
<dbReference type="SUPFAM" id="SSF50952">
    <property type="entry name" value="Soluble quinoprotein glucose dehydrogenase"/>
    <property type="match status" value="1"/>
</dbReference>
<dbReference type="InterPro" id="IPR011989">
    <property type="entry name" value="ARM-like"/>
</dbReference>
<dbReference type="SUPFAM" id="SSF48371">
    <property type="entry name" value="ARM repeat"/>
    <property type="match status" value="1"/>
</dbReference>
<dbReference type="EMBL" id="CP063458">
    <property type="protein sequence ID" value="QOV88473.1"/>
    <property type="molecule type" value="Genomic_DNA"/>
</dbReference>
<dbReference type="RefSeq" id="WP_206291457.1">
    <property type="nucleotide sequence ID" value="NZ_CP063458.1"/>
</dbReference>
<feature type="signal peptide" evidence="1">
    <location>
        <begin position="1"/>
        <end position="31"/>
    </location>
</feature>
<dbReference type="Gene3D" id="2.120.10.30">
    <property type="entry name" value="TolB, C-terminal domain"/>
    <property type="match status" value="1"/>
</dbReference>
<dbReference type="PANTHER" id="PTHR33546:SF1">
    <property type="entry name" value="LARGE, MULTIFUNCTIONAL SECRETED PROTEIN"/>
    <property type="match status" value="1"/>
</dbReference>
<keyword evidence="1" id="KW-0732">Signal</keyword>
<accession>A0A7M2WSR1</accession>
<gene>
    <name evidence="3" type="ORF">IPV69_19810</name>
</gene>
<dbReference type="InterPro" id="IPR011041">
    <property type="entry name" value="Quinoprot_gluc/sorb_DH_b-prop"/>
</dbReference>
<dbReference type="InterPro" id="IPR013428">
    <property type="entry name" value="Membrane-bound_put_N"/>
</dbReference>
<name>A0A7M2WSR1_9BACT</name>
<dbReference type="KEGG" id="hbs:IPV69_19810"/>
<proteinExistence type="predicted"/>
<evidence type="ECO:0000259" key="2">
    <source>
        <dbReference type="Pfam" id="PF23500"/>
    </source>
</evidence>
<evidence type="ECO:0000313" key="4">
    <source>
        <dbReference type="Proteomes" id="UP000593765"/>
    </source>
</evidence>
<organism evidence="3 4">
    <name type="scientific">Humisphaera borealis</name>
    <dbReference type="NCBI Taxonomy" id="2807512"/>
    <lineage>
        <taxon>Bacteria</taxon>
        <taxon>Pseudomonadati</taxon>
        <taxon>Planctomycetota</taxon>
        <taxon>Phycisphaerae</taxon>
        <taxon>Tepidisphaerales</taxon>
        <taxon>Tepidisphaeraceae</taxon>
        <taxon>Humisphaera</taxon>
    </lineage>
</organism>
<evidence type="ECO:0000256" key="1">
    <source>
        <dbReference type="SAM" id="SignalP"/>
    </source>
</evidence>
<keyword evidence="4" id="KW-1185">Reference proteome</keyword>
<dbReference type="AlphaFoldDB" id="A0A7M2WSR1"/>
<evidence type="ECO:0000313" key="3">
    <source>
        <dbReference type="EMBL" id="QOV88473.1"/>
    </source>
</evidence>
<dbReference type="PANTHER" id="PTHR33546">
    <property type="entry name" value="LARGE, MULTIFUNCTIONAL SECRETED PROTEIN-RELATED"/>
    <property type="match status" value="1"/>
</dbReference>
<protein>
    <recommendedName>
        <fullName evidence="2">DUF7133 domain-containing protein</fullName>
    </recommendedName>
</protein>
<reference evidence="3 4" key="1">
    <citation type="submission" date="2020-10" db="EMBL/GenBank/DDBJ databases">
        <title>Wide distribution of Phycisphaera-like planctomycetes from WD2101 soil group in peatlands and genome analysis of the first cultivated representative.</title>
        <authorList>
            <person name="Dedysh S.N."/>
            <person name="Beletsky A.V."/>
            <person name="Ivanova A."/>
            <person name="Kulichevskaya I.S."/>
            <person name="Suzina N.E."/>
            <person name="Philippov D.A."/>
            <person name="Rakitin A.L."/>
            <person name="Mardanov A.V."/>
            <person name="Ravin N.V."/>
        </authorList>
    </citation>
    <scope>NUCLEOTIDE SEQUENCE [LARGE SCALE GENOMIC DNA]</scope>
    <source>
        <strain evidence="3 4">M1803</strain>
    </source>
</reference>
<dbReference type="Pfam" id="PF23500">
    <property type="entry name" value="DUF7133"/>
    <property type="match status" value="1"/>
</dbReference>
<dbReference type="Proteomes" id="UP000593765">
    <property type="component" value="Chromosome"/>
</dbReference>